<dbReference type="RefSeq" id="WP_162447451.1">
    <property type="nucleotide sequence ID" value="NZ_CP048222.1"/>
</dbReference>
<evidence type="ECO:0000313" key="2">
    <source>
        <dbReference type="Proteomes" id="UP000480178"/>
    </source>
</evidence>
<organism evidence="1 2">
    <name type="scientific">Rhodocytophaga rosea</name>
    <dbReference type="NCBI Taxonomy" id="2704465"/>
    <lineage>
        <taxon>Bacteria</taxon>
        <taxon>Pseudomonadati</taxon>
        <taxon>Bacteroidota</taxon>
        <taxon>Cytophagia</taxon>
        <taxon>Cytophagales</taxon>
        <taxon>Rhodocytophagaceae</taxon>
        <taxon>Rhodocytophaga</taxon>
    </lineage>
</organism>
<sequence>MAHRKSYTAFFLVFTVVVHVLSFDWVEIESFIYVDRLPAQYPIELVNQGSTCQYLEVISIVLHSNPGNAKLTSTFPNNRSIHCLSLLSVTRLAGSKALIRGIDFRPSSHCYTYRFNIPHQNADEDEVTSCALPIS</sequence>
<keyword evidence="2" id="KW-1185">Reference proteome</keyword>
<dbReference type="EMBL" id="CP048222">
    <property type="protein sequence ID" value="QHT71515.1"/>
    <property type="molecule type" value="Genomic_DNA"/>
</dbReference>
<dbReference type="AlphaFoldDB" id="A0A6C0GTM4"/>
<accession>A0A6C0GTM4</accession>
<reference evidence="1 2" key="1">
    <citation type="submission" date="2020-01" db="EMBL/GenBank/DDBJ databases">
        <authorList>
            <person name="Kim M.K."/>
        </authorList>
    </citation>
    <scope>NUCLEOTIDE SEQUENCE [LARGE SCALE GENOMIC DNA]</scope>
    <source>
        <strain evidence="1 2">172606-1</strain>
    </source>
</reference>
<dbReference type="Proteomes" id="UP000480178">
    <property type="component" value="Chromosome"/>
</dbReference>
<name>A0A6C0GTM4_9BACT</name>
<dbReference type="KEGG" id="rhoz:GXP67_35070"/>
<evidence type="ECO:0000313" key="1">
    <source>
        <dbReference type="EMBL" id="QHT71515.1"/>
    </source>
</evidence>
<protein>
    <submittedName>
        <fullName evidence="1">Uncharacterized protein</fullName>
    </submittedName>
</protein>
<gene>
    <name evidence="1" type="ORF">GXP67_35070</name>
</gene>
<proteinExistence type="predicted"/>